<organism evidence="2 3">
    <name type="scientific">Scleropages formosus</name>
    <name type="common">Asian bonytongue</name>
    <name type="synonym">Osteoglossum formosum</name>
    <dbReference type="NCBI Taxonomy" id="113540"/>
    <lineage>
        <taxon>Eukaryota</taxon>
        <taxon>Metazoa</taxon>
        <taxon>Chordata</taxon>
        <taxon>Craniata</taxon>
        <taxon>Vertebrata</taxon>
        <taxon>Euteleostomi</taxon>
        <taxon>Actinopterygii</taxon>
        <taxon>Neopterygii</taxon>
        <taxon>Teleostei</taxon>
        <taxon>Osteoglossocephala</taxon>
        <taxon>Osteoglossomorpha</taxon>
        <taxon>Osteoglossiformes</taxon>
        <taxon>Osteoglossidae</taxon>
        <taxon>Scleropages</taxon>
    </lineage>
</organism>
<reference evidence="2" key="3">
    <citation type="submission" date="2025-09" db="UniProtKB">
        <authorList>
            <consortium name="Ensembl"/>
        </authorList>
    </citation>
    <scope>IDENTIFICATION</scope>
</reference>
<dbReference type="GeneTree" id="ENSGT00940000154739"/>
<feature type="compositionally biased region" description="Polar residues" evidence="1">
    <location>
        <begin position="811"/>
        <end position="822"/>
    </location>
</feature>
<dbReference type="PANTHER" id="PTHR18839:SF0">
    <property type="entry name" value="MITOTIC INTERACTOR AND SUBSTRATE OF PLK1 ISOFORM X1-RELATED"/>
    <property type="match status" value="1"/>
</dbReference>
<feature type="region of interest" description="Disordered" evidence="1">
    <location>
        <begin position="658"/>
        <end position="731"/>
    </location>
</feature>
<reference evidence="2" key="2">
    <citation type="submission" date="2025-08" db="UniProtKB">
        <authorList>
            <consortium name="Ensembl"/>
        </authorList>
    </citation>
    <scope>IDENTIFICATION</scope>
</reference>
<keyword evidence="3" id="KW-1185">Reference proteome</keyword>
<feature type="compositionally biased region" description="Basic and acidic residues" evidence="1">
    <location>
        <begin position="792"/>
        <end position="810"/>
    </location>
</feature>
<reference evidence="2 3" key="1">
    <citation type="submission" date="2019-04" db="EMBL/GenBank/DDBJ databases">
        <authorList>
            <consortium name="Wellcome Sanger Institute Data Sharing"/>
        </authorList>
    </citation>
    <scope>NUCLEOTIDE SEQUENCE [LARGE SCALE GENOMIC DNA]</scope>
</reference>
<proteinExistence type="predicted"/>
<dbReference type="AlphaFoldDB" id="A0A8C9SHY7"/>
<feature type="region of interest" description="Disordered" evidence="1">
    <location>
        <begin position="302"/>
        <end position="327"/>
    </location>
</feature>
<dbReference type="InterPro" id="IPR042779">
    <property type="entry name" value="MISP/MISP3-like"/>
</dbReference>
<feature type="region of interest" description="Disordered" evidence="1">
    <location>
        <begin position="1"/>
        <end position="71"/>
    </location>
</feature>
<feature type="compositionally biased region" description="Polar residues" evidence="1">
    <location>
        <begin position="752"/>
        <end position="769"/>
    </location>
</feature>
<evidence type="ECO:0000313" key="3">
    <source>
        <dbReference type="Proteomes" id="UP000694397"/>
    </source>
</evidence>
<dbReference type="Ensembl" id="ENSSFOT00015034049.2">
    <property type="protein sequence ID" value="ENSSFOP00015033671.1"/>
    <property type="gene ID" value="ENSSFOG00015021498.2"/>
</dbReference>
<name>A0A8C9SHY7_SCLFO</name>
<dbReference type="Proteomes" id="UP000694397">
    <property type="component" value="Chromosome 9"/>
</dbReference>
<evidence type="ECO:0000256" key="1">
    <source>
        <dbReference type="SAM" id="MobiDB-lite"/>
    </source>
</evidence>
<dbReference type="PANTHER" id="PTHR18839">
    <property type="entry name" value="MITOTIC INTERACTOR AND SUBSTRATE OF PLK1 MISP FAMILY MEMBER"/>
    <property type="match status" value="1"/>
</dbReference>
<evidence type="ECO:0000313" key="2">
    <source>
        <dbReference type="Ensembl" id="ENSSFOP00015033671.1"/>
    </source>
</evidence>
<protein>
    <recommendedName>
        <fullName evidence="4">Mitotic interactor and substrate of PLK1-like</fullName>
    </recommendedName>
</protein>
<dbReference type="OrthoDB" id="9449914at2759"/>
<feature type="compositionally biased region" description="Polar residues" evidence="1">
    <location>
        <begin position="22"/>
        <end position="35"/>
    </location>
</feature>
<evidence type="ECO:0008006" key="4">
    <source>
        <dbReference type="Google" id="ProtNLM"/>
    </source>
</evidence>
<gene>
    <name evidence="2" type="primary">misp</name>
</gene>
<feature type="region of interest" description="Disordered" evidence="1">
    <location>
        <begin position="750"/>
        <end position="850"/>
    </location>
</feature>
<feature type="compositionally biased region" description="Polar residues" evidence="1">
    <location>
        <begin position="669"/>
        <end position="685"/>
    </location>
</feature>
<feature type="region of interest" description="Disordered" evidence="1">
    <location>
        <begin position="97"/>
        <end position="145"/>
    </location>
</feature>
<feature type="compositionally biased region" description="Low complexity" evidence="1">
    <location>
        <begin position="692"/>
        <end position="707"/>
    </location>
</feature>
<feature type="compositionally biased region" description="Low complexity" evidence="1">
    <location>
        <begin position="303"/>
        <end position="320"/>
    </location>
</feature>
<feature type="compositionally biased region" description="Low complexity" evidence="1">
    <location>
        <begin position="126"/>
        <end position="142"/>
    </location>
</feature>
<sequence>MLPMTQEDQVVSHLIQHPARQAPQSPQEGPSSTGGMETARRRWVIQPLSPKLEPTDLRSILASSREQSGQERRWAINNEQKQNGSLTLVFPQHSVTVTSQKSEHNHDVLVRTSQVQVSEGDKSRSWDASCPSSPSSASSTESQKGFYSFVDEESNPEAEKTAAWMASPERQAKLATLKEENGFKLQAYSEERKPEKLFQDSNDDSRYQIEDAEAVERDERNEMQERLEIIRSQAPRKKPTFTEQLGALESVDLSNSSQMLEGLSLCYSPSSAEKSHTGAEPSTTDTERISFNAARQQFLSMEQSTSNSFLQSSQQLPSSKSQEKPFQADGKLVTSRKGTCDNPPGGQPISPSFDLDLVQNKLFGSKRVTVYTSEEKTNMNQSCLPDNLNSESLYSPSEQCILHSDDSNKVLGQEETGSGPSSLGMTETPIEREIRVAQEREESLRRERGIKQTDTKEMVEIKTKPLFSLAGPFAVPLKAKEKNRVSFFIQREIQMESQREVDLQNQGKVPGLYDRGTPQELEDRKRVFEQQRDLVPVMPNKTSVPGKQADVMQAETGAEDITRTSQTAVLEEKEKSSMSAEEEVLPPCCPHRHPDEKALQLFNTGTILETISTKEGNPHTPQDLFSLTREDNIIATDGAGNRVATSWTPAVARTANTNAVNSGDVPSWQEANKGSTSARGNNSARFTPFPYTPLSTPTGSPSLSSRPILRQTGHHERFNLRPRKVHTPEAIRREIEQDLKREEELRMMRETSVLSTSQDVQDRVNQQELSTDDVENETPQPVLKSETPKVLVLKEETEEMKEQVTREETSKQASDLSFSLESDTVDHQQRAPTTSKGPEKVTDWSTPVPSPRLVPGFPSVSIVTAQPWSSPRLNSSTLTQFAALKPQTVRSETGVSRAQKGLTETLLDDFEERRVRMKIGENAYAGIQPSDDVNNEVGGFLQLETCGALSNLPALCALNLQKPVCEPM</sequence>
<accession>A0A8C9SHY7</accession>